<feature type="transmembrane region" description="Helical" evidence="7">
    <location>
        <begin position="117"/>
        <end position="137"/>
    </location>
</feature>
<evidence type="ECO:0000256" key="6">
    <source>
        <dbReference type="ARBA" id="ARBA00023136"/>
    </source>
</evidence>
<evidence type="ECO:0000256" key="4">
    <source>
        <dbReference type="ARBA" id="ARBA00022692"/>
    </source>
</evidence>
<proteinExistence type="inferred from homology"/>
<dbReference type="GO" id="GO:0005783">
    <property type="term" value="C:endoplasmic reticulum"/>
    <property type="evidence" value="ECO:0007669"/>
    <property type="project" value="TreeGrafter"/>
</dbReference>
<comment type="similarity">
    <text evidence="3 7">Belongs to the PRA1 family.</text>
</comment>
<protein>
    <recommendedName>
        <fullName evidence="7">PRA1 family protein</fullName>
    </recommendedName>
</protein>
<dbReference type="GO" id="GO:0016192">
    <property type="term" value="P:vesicle-mediated transport"/>
    <property type="evidence" value="ECO:0007669"/>
    <property type="project" value="TreeGrafter"/>
</dbReference>
<comment type="function">
    <text evidence="1 7">May be involved in both secretory and endocytic intracellular trafficking in the endosomal/prevacuolar compartments.</text>
</comment>
<sequence length="200" mass="22139">MTTYGTIPTAAPPSSNLELISQATQRIQASLGTRRPWMEMIQPHYLALPSTFGQTVDRIKANAAFFRMNYAIITLFILFVSLLWQPMSLVVFIIMMAAWLFLYFLRDDPLMVCGRVIDDRVVMMALLLSTVIALFFTKARNNLLVALSAALGVIVLHGALRETENFFSEDEQGLDSVVGGPDEGKILPLRNAASSSFSSS</sequence>
<gene>
    <name evidence="9" type="primary">LOC107423975</name>
</gene>
<dbReference type="PANTHER" id="PTHR19317:SF76">
    <property type="entry name" value="PRA1 FAMILY PROTEIN C"/>
    <property type="match status" value="1"/>
</dbReference>
<dbReference type="Proteomes" id="UP001652623">
    <property type="component" value="Chromosome 7"/>
</dbReference>
<dbReference type="Pfam" id="PF03208">
    <property type="entry name" value="PRA1"/>
    <property type="match status" value="1"/>
</dbReference>
<evidence type="ECO:0000256" key="2">
    <source>
        <dbReference type="ARBA" id="ARBA00004127"/>
    </source>
</evidence>
<evidence type="ECO:0000256" key="7">
    <source>
        <dbReference type="RuleBase" id="RU363107"/>
    </source>
</evidence>
<organism evidence="8 9">
    <name type="scientific">Ziziphus jujuba</name>
    <name type="common">Chinese jujube</name>
    <name type="synonym">Ziziphus sativa</name>
    <dbReference type="NCBI Taxonomy" id="326968"/>
    <lineage>
        <taxon>Eukaryota</taxon>
        <taxon>Viridiplantae</taxon>
        <taxon>Streptophyta</taxon>
        <taxon>Embryophyta</taxon>
        <taxon>Tracheophyta</taxon>
        <taxon>Spermatophyta</taxon>
        <taxon>Magnoliopsida</taxon>
        <taxon>eudicotyledons</taxon>
        <taxon>Gunneridae</taxon>
        <taxon>Pentapetalae</taxon>
        <taxon>rosids</taxon>
        <taxon>fabids</taxon>
        <taxon>Rosales</taxon>
        <taxon>Rhamnaceae</taxon>
        <taxon>Paliureae</taxon>
        <taxon>Ziziphus</taxon>
    </lineage>
</organism>
<keyword evidence="7" id="KW-0813">Transport</keyword>
<dbReference type="RefSeq" id="XP_015889128.1">
    <property type="nucleotide sequence ID" value="XM_016033642.4"/>
</dbReference>
<dbReference type="InParanoid" id="A0A6P4A599"/>
<accession>A0A6P4A599</accession>
<dbReference type="GO" id="GO:0016020">
    <property type="term" value="C:membrane"/>
    <property type="evidence" value="ECO:0007669"/>
    <property type="project" value="UniProtKB-SubCell"/>
</dbReference>
<feature type="transmembrane region" description="Helical" evidence="7">
    <location>
        <begin position="89"/>
        <end position="105"/>
    </location>
</feature>
<evidence type="ECO:0000256" key="1">
    <source>
        <dbReference type="ARBA" id="ARBA00002501"/>
    </source>
</evidence>
<keyword evidence="6 7" id="KW-0472">Membrane</keyword>
<comment type="subcellular location">
    <subcellularLocation>
        <location evidence="2">Endomembrane system</location>
        <topology evidence="2">Multi-pass membrane protein</topology>
    </subcellularLocation>
    <subcellularLocation>
        <location evidence="7">Membrane</location>
        <topology evidence="7">Multi-pass membrane protein</topology>
    </subcellularLocation>
</comment>
<dbReference type="InterPro" id="IPR004895">
    <property type="entry name" value="Prenylated_rab_accept_PRA1"/>
</dbReference>
<dbReference type="GO" id="GO:0005794">
    <property type="term" value="C:Golgi apparatus"/>
    <property type="evidence" value="ECO:0007669"/>
    <property type="project" value="TreeGrafter"/>
</dbReference>
<evidence type="ECO:0000256" key="3">
    <source>
        <dbReference type="ARBA" id="ARBA00006483"/>
    </source>
</evidence>
<dbReference type="PANTHER" id="PTHR19317">
    <property type="entry name" value="PRENYLATED RAB ACCEPTOR 1-RELATED"/>
    <property type="match status" value="1"/>
</dbReference>
<dbReference type="KEGG" id="zju:107423975"/>
<reference evidence="9" key="1">
    <citation type="submission" date="2025-08" db="UniProtKB">
        <authorList>
            <consortium name="RefSeq"/>
        </authorList>
    </citation>
    <scope>IDENTIFICATION</scope>
    <source>
        <tissue evidence="9">Seedling</tissue>
    </source>
</reference>
<evidence type="ECO:0000256" key="5">
    <source>
        <dbReference type="ARBA" id="ARBA00022989"/>
    </source>
</evidence>
<dbReference type="AlphaFoldDB" id="A0A6P4A599"/>
<feature type="transmembrane region" description="Helical" evidence="7">
    <location>
        <begin position="143"/>
        <end position="160"/>
    </location>
</feature>
<dbReference type="GeneID" id="107423975"/>
<keyword evidence="8" id="KW-1185">Reference proteome</keyword>
<name>A0A6P4A599_ZIZJJ</name>
<evidence type="ECO:0000313" key="9">
    <source>
        <dbReference type="RefSeq" id="XP_015889128.1"/>
    </source>
</evidence>
<keyword evidence="5 7" id="KW-1133">Transmembrane helix</keyword>
<evidence type="ECO:0000313" key="8">
    <source>
        <dbReference type="Proteomes" id="UP001652623"/>
    </source>
</evidence>
<keyword evidence="4 7" id="KW-0812">Transmembrane</keyword>